<dbReference type="AlphaFoldDB" id="A0A8H9TGS5"/>
<accession>A0A8H9TGS5</accession>
<comment type="caution">
    <text evidence="1">The sequence shown here is derived from an EMBL/GenBank/DDBJ whole genome shotgun (WGS) entry which is preliminary data.</text>
</comment>
<dbReference type="Proteomes" id="UP000863257">
    <property type="component" value="Unassembled WGS sequence"/>
</dbReference>
<dbReference type="EMBL" id="DACRBY010000020">
    <property type="protein sequence ID" value="HAS8541360.1"/>
    <property type="molecule type" value="Genomic_DNA"/>
</dbReference>
<sequence length="237" mass="27015">MNLNTQLPLAFTVYELIKNGLTPAQALTEMKSVKAVIEKHVQSTGDYDQLSNEEQLVAQMMLSRALFSLPAEKRKPVLKWLIESKNDLDESWTNIKSVPSVLVSTTLCRAFHKFDDFVLQLVLLDGLSMDRYNTLLQDVKNHQFELMRSCMSVYSENGSGELDLIMFCSLLEDILVTTLTPLFETVVNSTRVRRRFIEDTNQLLDVLHNQVLEKLKGSLMLSSELISLSKINTIKEK</sequence>
<reference evidence="1" key="2">
    <citation type="submission" date="2019-01" db="EMBL/GenBank/DDBJ databases">
        <authorList>
            <consortium name="NCBI Pathogen Detection Project"/>
        </authorList>
    </citation>
    <scope>NUCLEOTIDE SEQUENCE</scope>
    <source>
        <strain evidence="1">BCW_3452</strain>
    </source>
</reference>
<protein>
    <submittedName>
        <fullName evidence="1">Uncharacterized protein</fullName>
    </submittedName>
</protein>
<name>A0A8H9TGS5_VIBVL</name>
<organism evidence="1">
    <name type="scientific">Vibrio vulnificus</name>
    <dbReference type="NCBI Taxonomy" id="672"/>
    <lineage>
        <taxon>Bacteria</taxon>
        <taxon>Pseudomonadati</taxon>
        <taxon>Pseudomonadota</taxon>
        <taxon>Gammaproteobacteria</taxon>
        <taxon>Vibrionales</taxon>
        <taxon>Vibrionaceae</taxon>
        <taxon>Vibrio</taxon>
    </lineage>
</organism>
<reference evidence="1" key="1">
    <citation type="journal article" date="2018" name="Genome Biol.">
        <title>SKESA: strategic k-mer extension for scrupulous assemblies.</title>
        <authorList>
            <person name="Souvorov A."/>
            <person name="Agarwala R."/>
            <person name="Lipman D.J."/>
        </authorList>
    </citation>
    <scope>NUCLEOTIDE SEQUENCE</scope>
    <source>
        <strain evidence="1">BCW_3452</strain>
    </source>
</reference>
<proteinExistence type="predicted"/>
<gene>
    <name evidence="1" type="ORF">I7730_16370</name>
</gene>
<evidence type="ECO:0000313" key="1">
    <source>
        <dbReference type="EMBL" id="HAS8541360.1"/>
    </source>
</evidence>